<dbReference type="Pfam" id="PF04928">
    <property type="entry name" value="PAP_central"/>
    <property type="match status" value="1"/>
</dbReference>
<comment type="caution">
    <text evidence="18">The sequence shown here is derived from an EMBL/GenBank/DDBJ whole genome shotgun (WGS) entry which is preliminary data.</text>
</comment>
<dbReference type="AlphaFoldDB" id="A0A1Z5J5L4"/>
<keyword evidence="6 13" id="KW-0479">Metal-binding</keyword>
<dbReference type="CDD" id="cd05402">
    <property type="entry name" value="NT_PAP_TUTase"/>
    <property type="match status" value="1"/>
</dbReference>
<proteinExistence type="inferred from homology"/>
<dbReference type="Gene3D" id="3.30.70.590">
    <property type="entry name" value="Poly(A) polymerase predicted RNA binding domain"/>
    <property type="match status" value="1"/>
</dbReference>
<dbReference type="GO" id="GO:0031123">
    <property type="term" value="P:RNA 3'-end processing"/>
    <property type="evidence" value="ECO:0007669"/>
    <property type="project" value="InterPro"/>
</dbReference>
<evidence type="ECO:0000259" key="16">
    <source>
        <dbReference type="Pfam" id="PF04928"/>
    </source>
</evidence>
<comment type="cofactor">
    <cofactor evidence="1">
        <name>Mn(2+)</name>
        <dbReference type="ChEBI" id="CHEBI:29035"/>
    </cofactor>
</comment>
<dbReference type="PANTHER" id="PTHR10682:SF10">
    <property type="entry name" value="POLYNUCLEOTIDE ADENYLYLTRANSFERASE"/>
    <property type="match status" value="1"/>
</dbReference>
<dbReference type="GO" id="GO:0005634">
    <property type="term" value="C:nucleus"/>
    <property type="evidence" value="ECO:0007669"/>
    <property type="project" value="UniProtKB-SubCell"/>
</dbReference>
<dbReference type="Pfam" id="PF20750">
    <property type="entry name" value="PAP_NTPase"/>
    <property type="match status" value="1"/>
</dbReference>
<dbReference type="OrthoDB" id="412748at2759"/>
<keyword evidence="4 11" id="KW-0507">mRNA processing</keyword>
<dbReference type="FunFam" id="1.10.1410.10:FF:000001">
    <property type="entry name" value="Putative poly(A) polymerase gamma"/>
    <property type="match status" value="1"/>
</dbReference>
<dbReference type="GO" id="GO:0046872">
    <property type="term" value="F:metal ion binding"/>
    <property type="evidence" value="ECO:0007669"/>
    <property type="project" value="UniProtKB-KW"/>
</dbReference>
<protein>
    <recommendedName>
        <fullName evidence="11">Poly(A) polymerase</fullName>
        <ecNumber evidence="11">2.7.7.19</ecNumber>
    </recommendedName>
</protein>
<evidence type="ECO:0000256" key="8">
    <source>
        <dbReference type="ARBA" id="ARBA00022840"/>
    </source>
</evidence>
<dbReference type="Pfam" id="PF04926">
    <property type="entry name" value="PAP_RNA-bind"/>
    <property type="match status" value="1"/>
</dbReference>
<keyword evidence="9 13" id="KW-0460">Magnesium</keyword>
<dbReference type="FunCoup" id="A0A1Z5J5L4">
    <property type="interactions" value="583"/>
</dbReference>
<dbReference type="Gene3D" id="1.10.1410.10">
    <property type="match status" value="1"/>
</dbReference>
<dbReference type="InterPro" id="IPR043519">
    <property type="entry name" value="NT_sf"/>
</dbReference>
<feature type="binding site" evidence="13">
    <location>
        <position position="110"/>
    </location>
    <ligand>
        <name>Mg(2+)</name>
        <dbReference type="ChEBI" id="CHEBI:18420"/>
        <label>2</label>
        <note>catalytic</note>
    </ligand>
</feature>
<dbReference type="GO" id="GO:1990817">
    <property type="term" value="F:poly(A) RNA polymerase activity"/>
    <property type="evidence" value="ECO:0007669"/>
    <property type="project" value="UniProtKB-UniRule"/>
</dbReference>
<comment type="catalytic activity">
    <reaction evidence="11">
        <text>RNA(n) + ATP = RNA(n)-3'-adenine ribonucleotide + diphosphate</text>
        <dbReference type="Rhea" id="RHEA:11332"/>
        <dbReference type="Rhea" id="RHEA-COMP:14527"/>
        <dbReference type="Rhea" id="RHEA-COMP:17347"/>
        <dbReference type="ChEBI" id="CHEBI:30616"/>
        <dbReference type="ChEBI" id="CHEBI:33019"/>
        <dbReference type="ChEBI" id="CHEBI:140395"/>
        <dbReference type="ChEBI" id="CHEBI:173115"/>
        <dbReference type="EC" id="2.7.7.19"/>
    </reaction>
</comment>
<name>A0A1Z5J5L4_FISSO</name>
<evidence type="ECO:0000256" key="6">
    <source>
        <dbReference type="ARBA" id="ARBA00022723"/>
    </source>
</evidence>
<evidence type="ECO:0000256" key="9">
    <source>
        <dbReference type="ARBA" id="ARBA00022842"/>
    </source>
</evidence>
<evidence type="ECO:0000256" key="1">
    <source>
        <dbReference type="ARBA" id="ARBA00001936"/>
    </source>
</evidence>
<evidence type="ECO:0000256" key="7">
    <source>
        <dbReference type="ARBA" id="ARBA00022741"/>
    </source>
</evidence>
<feature type="binding site" evidence="13">
    <location>
        <position position="162"/>
    </location>
    <ligand>
        <name>Mg(2+)</name>
        <dbReference type="ChEBI" id="CHEBI:18420"/>
        <label>2</label>
        <note>catalytic</note>
    </ligand>
</feature>
<reference evidence="18 19" key="1">
    <citation type="journal article" date="2015" name="Plant Cell">
        <title>Oil accumulation by the oleaginous diatom Fistulifera solaris as revealed by the genome and transcriptome.</title>
        <authorList>
            <person name="Tanaka T."/>
            <person name="Maeda Y."/>
            <person name="Veluchamy A."/>
            <person name="Tanaka M."/>
            <person name="Abida H."/>
            <person name="Marechal E."/>
            <person name="Bowler C."/>
            <person name="Muto M."/>
            <person name="Sunaga Y."/>
            <person name="Tanaka M."/>
            <person name="Yoshino T."/>
            <person name="Taniguchi T."/>
            <person name="Fukuda Y."/>
            <person name="Nemoto M."/>
            <person name="Matsumoto M."/>
            <person name="Wong P.S."/>
            <person name="Aburatani S."/>
            <person name="Fujibuchi W."/>
        </authorList>
    </citation>
    <scope>NUCLEOTIDE SEQUENCE [LARGE SCALE GENOMIC DNA]</scope>
    <source>
        <strain evidence="18 19">JPCC DA0580</strain>
    </source>
</reference>
<comment type="cofactor">
    <cofactor evidence="13">
        <name>Mg(2+)</name>
        <dbReference type="ChEBI" id="CHEBI:18420"/>
    </cofactor>
    <text evidence="13">Binds 2 magnesium ions. Also active with manganese.</text>
</comment>
<dbReference type="InParanoid" id="A0A1Z5J5L4"/>
<keyword evidence="10 11" id="KW-0539">Nucleus</keyword>
<sequence length="571" mass="64297">MTSLSSSTPFAANKQHKQTRRRQKVGASDKPGVLEEAVAKIETYKGSDYNSRRSALDYLEKILARWAMAARTINSSAHSFPENPWQTPRVTLVSIGSFRLGVHRKTSDLDVLAIAPPSCTRKDFFTSLVDMLKSDPLIDQVHPIPTAYTPVIKFLLKGFQIDMLFARVDNPSKLLAFQRQRVSPLVTTQLVSSTPRVEYIIDDRDLVGLDEAGVRSMNGARVCQMLQEMVPDYKAFTTVLKAVKEWAHQSGIYSNVLGFLGGINWAILVAWVCKNHPRASTSNLLEIFFRVFASWKWANPVILQPIQQAPPEGVVELPAWNPDVNPRDGLHIMPIITPAYPSMNSSYNVGFPQLRSIQNEMILACNHLRKHKNDFAALFKPSDFFSRHEHFVQVTIRATSRQDFVEWFRLVESRLRVLITDLETEQVHAWPFARFFDRSYDSDGNCLGQGKTKDENAIHESLFFIALRFADEVDTIDMRFAPSAFLHNVNSWSNRVSGMDLSLKHITSSELPTFVHPKLDLTPSAKSNDSKEDNAIDIGSKENCENSSKDSAEAPSSPDLASPSKKCRITD</sequence>
<organism evidence="18 19">
    <name type="scientific">Fistulifera solaris</name>
    <name type="common">Oleaginous diatom</name>
    <dbReference type="NCBI Taxonomy" id="1519565"/>
    <lineage>
        <taxon>Eukaryota</taxon>
        <taxon>Sar</taxon>
        <taxon>Stramenopiles</taxon>
        <taxon>Ochrophyta</taxon>
        <taxon>Bacillariophyta</taxon>
        <taxon>Bacillariophyceae</taxon>
        <taxon>Bacillariophycidae</taxon>
        <taxon>Naviculales</taxon>
        <taxon>Naviculaceae</taxon>
        <taxon>Fistulifera</taxon>
    </lineage>
</organism>
<evidence type="ECO:0000313" key="19">
    <source>
        <dbReference type="Proteomes" id="UP000198406"/>
    </source>
</evidence>
<keyword evidence="8 11" id="KW-0067">ATP-binding</keyword>
<keyword evidence="7 11" id="KW-0547">Nucleotide-binding</keyword>
<dbReference type="Gene3D" id="3.30.460.10">
    <property type="entry name" value="Beta Polymerase, domain 2"/>
    <property type="match status" value="1"/>
</dbReference>
<feature type="binding site" evidence="13">
    <location>
        <position position="110"/>
    </location>
    <ligand>
        <name>Mg(2+)</name>
        <dbReference type="ChEBI" id="CHEBI:18420"/>
        <label>1</label>
        <note>catalytic</note>
    </ligand>
</feature>
<feature type="region of interest" description="Disordered" evidence="14">
    <location>
        <begin position="1"/>
        <end position="31"/>
    </location>
</feature>
<evidence type="ECO:0000256" key="14">
    <source>
        <dbReference type="SAM" id="MobiDB-lite"/>
    </source>
</evidence>
<comment type="similarity">
    <text evidence="3 11">Belongs to the poly(A) polymerase family.</text>
</comment>
<feature type="domain" description="Poly(A) polymerase central" evidence="16">
    <location>
        <begin position="236"/>
        <end position="380"/>
    </location>
</feature>
<feature type="binding site" evidence="12">
    <location>
        <position position="244"/>
    </location>
    <ligand>
        <name>ATP</name>
        <dbReference type="ChEBI" id="CHEBI:30616"/>
    </ligand>
</feature>
<evidence type="ECO:0000256" key="13">
    <source>
        <dbReference type="PIRSR" id="PIRSR018425-2"/>
    </source>
</evidence>
<evidence type="ECO:0000256" key="4">
    <source>
        <dbReference type="ARBA" id="ARBA00022664"/>
    </source>
</evidence>
<feature type="domain" description="Poly(A) polymerase nucleotidyltransferase" evidence="17">
    <location>
        <begin position="34"/>
        <end position="171"/>
    </location>
</feature>
<feature type="binding site" evidence="13">
    <location>
        <position position="108"/>
    </location>
    <ligand>
        <name>Mg(2+)</name>
        <dbReference type="ChEBI" id="CHEBI:18420"/>
        <label>1</label>
        <note>catalytic</note>
    </ligand>
</feature>
<feature type="region of interest" description="Disordered" evidence="14">
    <location>
        <begin position="522"/>
        <end position="571"/>
    </location>
</feature>
<evidence type="ECO:0000313" key="18">
    <source>
        <dbReference type="EMBL" id="GAX09297.1"/>
    </source>
</evidence>
<dbReference type="Proteomes" id="UP000198406">
    <property type="component" value="Unassembled WGS sequence"/>
</dbReference>
<dbReference type="PIRSF" id="PIRSF018425">
    <property type="entry name" value="PolyA_polymerase"/>
    <property type="match status" value="1"/>
</dbReference>
<dbReference type="SUPFAM" id="SSF55003">
    <property type="entry name" value="PAP/Archaeal CCA-adding enzyme, C-terminal domain"/>
    <property type="match status" value="1"/>
</dbReference>
<dbReference type="EC" id="2.7.7.19" evidence="11"/>
<feature type="compositionally biased region" description="Polar residues" evidence="14">
    <location>
        <begin position="1"/>
        <end position="10"/>
    </location>
</feature>
<evidence type="ECO:0000259" key="17">
    <source>
        <dbReference type="Pfam" id="PF20750"/>
    </source>
</evidence>
<evidence type="ECO:0000256" key="5">
    <source>
        <dbReference type="ARBA" id="ARBA00022679"/>
    </source>
</evidence>
<dbReference type="InterPro" id="IPR007012">
    <property type="entry name" value="PolA_pol_cen_dom"/>
</dbReference>
<dbReference type="SUPFAM" id="SSF81631">
    <property type="entry name" value="PAP/OAS1 substrate-binding domain"/>
    <property type="match status" value="1"/>
</dbReference>
<feature type="binding site" evidence="12">
    <location>
        <position position="253"/>
    </location>
    <ligand>
        <name>ATP</name>
        <dbReference type="ChEBI" id="CHEBI:30616"/>
    </ligand>
</feature>
<evidence type="ECO:0000256" key="12">
    <source>
        <dbReference type="PIRSR" id="PIRSR018425-1"/>
    </source>
</evidence>
<dbReference type="GO" id="GO:0005524">
    <property type="term" value="F:ATP binding"/>
    <property type="evidence" value="ECO:0007669"/>
    <property type="project" value="UniProtKB-UniRule"/>
</dbReference>
<dbReference type="InterPro" id="IPR014492">
    <property type="entry name" value="PolyA_polymerase"/>
</dbReference>
<gene>
    <name evidence="18" type="ORF">FisN_17Lh045</name>
</gene>
<dbReference type="InterPro" id="IPR007010">
    <property type="entry name" value="PolA_pol_RNA-bd_dom"/>
</dbReference>
<comment type="subcellular location">
    <subcellularLocation>
        <location evidence="2 11">Nucleus</location>
    </subcellularLocation>
</comment>
<evidence type="ECO:0000256" key="11">
    <source>
        <dbReference type="PIRNR" id="PIRNR018425"/>
    </source>
</evidence>
<keyword evidence="19" id="KW-1185">Reference proteome</keyword>
<feature type="binding site" evidence="12">
    <location>
        <position position="162"/>
    </location>
    <ligand>
        <name>ATP</name>
        <dbReference type="ChEBI" id="CHEBI:30616"/>
    </ligand>
</feature>
<dbReference type="SUPFAM" id="SSF81301">
    <property type="entry name" value="Nucleotidyltransferase"/>
    <property type="match status" value="1"/>
</dbReference>
<feature type="compositionally biased region" description="Basic residues" evidence="14">
    <location>
        <begin position="14"/>
        <end position="24"/>
    </location>
</feature>
<evidence type="ECO:0000259" key="15">
    <source>
        <dbReference type="Pfam" id="PF04926"/>
    </source>
</evidence>
<evidence type="ECO:0000256" key="2">
    <source>
        <dbReference type="ARBA" id="ARBA00004123"/>
    </source>
</evidence>
<evidence type="ECO:0000256" key="3">
    <source>
        <dbReference type="ARBA" id="ARBA00010912"/>
    </source>
</evidence>
<dbReference type="GO" id="GO:0003723">
    <property type="term" value="F:RNA binding"/>
    <property type="evidence" value="ECO:0007669"/>
    <property type="project" value="UniProtKB-UniRule"/>
</dbReference>
<dbReference type="InterPro" id="IPR048840">
    <property type="entry name" value="PolA_pol_NTPase"/>
</dbReference>
<feature type="binding site" evidence="13">
    <location>
        <position position="108"/>
    </location>
    <ligand>
        <name>Mg(2+)</name>
        <dbReference type="ChEBI" id="CHEBI:18420"/>
        <label>2</label>
        <note>catalytic</note>
    </ligand>
</feature>
<keyword evidence="18" id="KW-0548">Nucleotidyltransferase</keyword>
<dbReference type="EMBL" id="BDSP01000005">
    <property type="protein sequence ID" value="GAX09297.1"/>
    <property type="molecule type" value="Genomic_DNA"/>
</dbReference>
<comment type="function">
    <text evidence="11">Polymerase that creates the 3'-poly(A) tail of mRNA's.</text>
</comment>
<dbReference type="GO" id="GO:0006397">
    <property type="term" value="P:mRNA processing"/>
    <property type="evidence" value="ECO:0007669"/>
    <property type="project" value="UniProtKB-KW"/>
</dbReference>
<feature type="compositionally biased region" description="Basic and acidic residues" evidence="14">
    <location>
        <begin position="528"/>
        <end position="552"/>
    </location>
</feature>
<feature type="domain" description="Poly(A) polymerase RNA-binding" evidence="15">
    <location>
        <begin position="383"/>
        <end position="441"/>
    </location>
</feature>
<evidence type="ECO:0000256" key="10">
    <source>
        <dbReference type="ARBA" id="ARBA00023242"/>
    </source>
</evidence>
<dbReference type="InterPro" id="IPR011068">
    <property type="entry name" value="NuclTrfase_I-like_C"/>
</dbReference>
<dbReference type="PANTHER" id="PTHR10682">
    <property type="entry name" value="POLY A POLYMERASE"/>
    <property type="match status" value="1"/>
</dbReference>
<feature type="binding site" evidence="12">
    <location>
        <begin position="108"/>
        <end position="110"/>
    </location>
    <ligand>
        <name>ATP</name>
        <dbReference type="ChEBI" id="CHEBI:30616"/>
    </ligand>
</feature>
<keyword evidence="5 11" id="KW-0808">Transferase</keyword>
<accession>A0A1Z5J5L4</accession>